<dbReference type="InterPro" id="IPR009835">
    <property type="entry name" value="SrtB"/>
</dbReference>
<keyword evidence="1 4" id="KW-0378">Hydrolase</keyword>
<dbReference type="Gene3D" id="2.40.260.10">
    <property type="entry name" value="Sortase"/>
    <property type="match status" value="1"/>
</dbReference>
<keyword evidence="3" id="KW-0732">Signal</keyword>
<evidence type="ECO:0000313" key="5">
    <source>
        <dbReference type="Proteomes" id="UP000824243"/>
    </source>
</evidence>
<name>A0A9D1VXI2_9FIRM</name>
<dbReference type="EMBL" id="DXFA01000098">
    <property type="protein sequence ID" value="HIX48465.1"/>
    <property type="molecule type" value="Genomic_DNA"/>
</dbReference>
<feature type="active site" description="Proton donor/acceptor" evidence="2">
    <location>
        <position position="134"/>
    </location>
</feature>
<dbReference type="NCBIfam" id="TIGR03064">
    <property type="entry name" value="sortase_srtB"/>
    <property type="match status" value="1"/>
</dbReference>
<feature type="active site" description="Acyl-thioester intermediate" evidence="2">
    <location>
        <position position="231"/>
    </location>
</feature>
<gene>
    <name evidence="4" type="primary">srtB</name>
    <name evidence="4" type="ORF">H9981_05580</name>
</gene>
<reference evidence="4" key="1">
    <citation type="journal article" date="2021" name="PeerJ">
        <title>Extensive microbial diversity within the chicken gut microbiome revealed by metagenomics and culture.</title>
        <authorList>
            <person name="Gilroy R."/>
            <person name="Ravi A."/>
            <person name="Getino M."/>
            <person name="Pursley I."/>
            <person name="Horton D.L."/>
            <person name="Alikhan N.F."/>
            <person name="Baker D."/>
            <person name="Gharbi K."/>
            <person name="Hall N."/>
            <person name="Watson M."/>
            <person name="Adriaenssens E.M."/>
            <person name="Foster-Nyarko E."/>
            <person name="Jarju S."/>
            <person name="Secka A."/>
            <person name="Antonio M."/>
            <person name="Oren A."/>
            <person name="Chaudhuri R.R."/>
            <person name="La Ragione R."/>
            <person name="Hildebrand F."/>
            <person name="Pallen M.J."/>
        </authorList>
    </citation>
    <scope>NUCLEOTIDE SEQUENCE</scope>
    <source>
        <strain evidence="4">ChiSjej5B23-15282</strain>
    </source>
</reference>
<dbReference type="SUPFAM" id="SSF63817">
    <property type="entry name" value="Sortase"/>
    <property type="match status" value="1"/>
</dbReference>
<dbReference type="CDD" id="cd05826">
    <property type="entry name" value="Sortase_B"/>
    <property type="match status" value="1"/>
</dbReference>
<dbReference type="InterPro" id="IPR023365">
    <property type="entry name" value="Sortase_dom-sf"/>
</dbReference>
<dbReference type="AlphaFoldDB" id="A0A9D1VXI2"/>
<dbReference type="InterPro" id="IPR005754">
    <property type="entry name" value="Sortase"/>
</dbReference>
<accession>A0A9D1VXI2</accession>
<evidence type="ECO:0000256" key="2">
    <source>
        <dbReference type="PIRSR" id="PIRSR605754-1"/>
    </source>
</evidence>
<dbReference type="Proteomes" id="UP000824243">
    <property type="component" value="Unassembled WGS sequence"/>
</dbReference>
<evidence type="ECO:0000313" key="4">
    <source>
        <dbReference type="EMBL" id="HIX48465.1"/>
    </source>
</evidence>
<comment type="caution">
    <text evidence="4">The sequence shown here is derived from an EMBL/GenBank/DDBJ whole genome shotgun (WGS) entry which is preliminary data.</text>
</comment>
<protein>
    <submittedName>
        <fullName evidence="4">Class B sortase</fullName>
        <ecNumber evidence="4">3.4.22.71</ecNumber>
    </submittedName>
</protein>
<dbReference type="EC" id="3.4.22.71" evidence="4"/>
<feature type="chain" id="PRO_5039425098" evidence="3">
    <location>
        <begin position="21"/>
        <end position="251"/>
    </location>
</feature>
<reference evidence="4" key="2">
    <citation type="submission" date="2021-04" db="EMBL/GenBank/DDBJ databases">
        <authorList>
            <person name="Gilroy R."/>
        </authorList>
    </citation>
    <scope>NUCLEOTIDE SEQUENCE</scope>
    <source>
        <strain evidence="4">ChiSjej5B23-15282</strain>
    </source>
</reference>
<dbReference type="Pfam" id="PF04203">
    <property type="entry name" value="Sortase"/>
    <property type="match status" value="1"/>
</dbReference>
<organism evidence="4 5">
    <name type="scientific">Candidatus Mediterraneibacter caccavium</name>
    <dbReference type="NCBI Taxonomy" id="2838661"/>
    <lineage>
        <taxon>Bacteria</taxon>
        <taxon>Bacillati</taxon>
        <taxon>Bacillota</taxon>
        <taxon>Clostridia</taxon>
        <taxon>Lachnospirales</taxon>
        <taxon>Lachnospiraceae</taxon>
        <taxon>Mediterraneibacter</taxon>
    </lineage>
</organism>
<sequence length="251" mass="28441">MKKKYLAVSILIFLAAAVCAGIGIRQYLKEKNAGDGYSALRAEVGTGVPKEKPEDSGVEIPIDFAALQSKNPDIYAWITIPGTAVDYPIVQSETDNTYYLTHTIDGEVSPEGSIYTETYNSRDFEDPNTVIYGHDMANGSMFQNLLKYQDRSFFDANREVLVYTPDAIRHYRIFAAYLYDDRHLMQSFDFDDKEIYRQYLDSVFAIREMGACIDIGQAVTDEDKIITMSTCYGNQADRRYLVQAVLISIEQ</sequence>
<proteinExistence type="predicted"/>
<dbReference type="GO" id="GO:0016787">
    <property type="term" value="F:hydrolase activity"/>
    <property type="evidence" value="ECO:0007669"/>
    <property type="project" value="UniProtKB-KW"/>
</dbReference>
<evidence type="ECO:0000256" key="3">
    <source>
        <dbReference type="SAM" id="SignalP"/>
    </source>
</evidence>
<evidence type="ECO:0000256" key="1">
    <source>
        <dbReference type="ARBA" id="ARBA00022801"/>
    </source>
</evidence>
<feature type="signal peptide" evidence="3">
    <location>
        <begin position="1"/>
        <end position="20"/>
    </location>
</feature>